<keyword evidence="5" id="KW-1185">Reference proteome</keyword>
<evidence type="ECO:0000313" key="4">
    <source>
        <dbReference type="EMBL" id="QCY47114.1"/>
    </source>
</evidence>
<evidence type="ECO:0000313" key="5">
    <source>
        <dbReference type="Proteomes" id="UP000307000"/>
    </source>
</evidence>
<evidence type="ECO:0000256" key="2">
    <source>
        <dbReference type="ARBA" id="ARBA00022679"/>
    </source>
</evidence>
<dbReference type="GO" id="GO:0032259">
    <property type="term" value="P:methylation"/>
    <property type="evidence" value="ECO:0007669"/>
    <property type="project" value="UniProtKB-KW"/>
</dbReference>
<dbReference type="InterPro" id="IPR029026">
    <property type="entry name" value="tRNA_m1G_MTases_N"/>
</dbReference>
<dbReference type="GO" id="GO:0006396">
    <property type="term" value="P:RNA processing"/>
    <property type="evidence" value="ECO:0007669"/>
    <property type="project" value="InterPro"/>
</dbReference>
<gene>
    <name evidence="4" type="ORF">GcLGCM259_1382</name>
</gene>
<dbReference type="CDD" id="cd18095">
    <property type="entry name" value="SpoU-like_rRNA-MTase"/>
    <property type="match status" value="1"/>
</dbReference>
<dbReference type="SUPFAM" id="SSF55315">
    <property type="entry name" value="L30e-like"/>
    <property type="match status" value="1"/>
</dbReference>
<dbReference type="Proteomes" id="UP000307000">
    <property type="component" value="Chromosome"/>
</dbReference>
<keyword evidence="1 4" id="KW-0489">Methyltransferase</keyword>
<evidence type="ECO:0000256" key="1">
    <source>
        <dbReference type="ARBA" id="ARBA00022603"/>
    </source>
</evidence>
<protein>
    <submittedName>
        <fullName evidence="4">rRNA methyltransferase</fullName>
    </submittedName>
</protein>
<dbReference type="KEGG" id="gcr:GcLGCM259_1382"/>
<name>A0A5B7WV41_9MICC</name>
<feature type="domain" description="tRNA/rRNA methyltransferase SpoU type" evidence="3">
    <location>
        <begin position="129"/>
        <end position="270"/>
    </location>
</feature>
<sequence length="278" mass="30639">MAEPHYAHRVIEIRDLHGDPRLDDYLKLSEANLRMRSDIANGIYIAESTMVVQRAISVGHVPRSFLLARKYLPQLEAEFARYPDAPIFVGEDAELEALTGFHLHRGALAAMQRPAPLELDAVLEKSSRIAILEDIADHSNLGAMLRSAAGLGVDAVLLTPNCVDPLYRRSVRVSMGTALTIDWVRLGTWPADLERVREHGYRILAMELTEDATPLDELVPQPGEKIAMVLGNEGRGVRPETLQAVDQSVIIPMARQVASLNVAAASAVAFWQLCRGPR</sequence>
<dbReference type="InterPro" id="IPR001537">
    <property type="entry name" value="SpoU_MeTrfase"/>
</dbReference>
<dbReference type="InterPro" id="IPR051259">
    <property type="entry name" value="rRNA_Methyltransferase"/>
</dbReference>
<dbReference type="Gene3D" id="3.40.1280.10">
    <property type="match status" value="1"/>
</dbReference>
<dbReference type="EMBL" id="CP034412">
    <property type="protein sequence ID" value="QCY47114.1"/>
    <property type="molecule type" value="Genomic_DNA"/>
</dbReference>
<evidence type="ECO:0000259" key="3">
    <source>
        <dbReference type="Pfam" id="PF00588"/>
    </source>
</evidence>
<dbReference type="PANTHER" id="PTHR43191:SF12">
    <property type="entry name" value="RRNA METHYLASE"/>
    <property type="match status" value="1"/>
</dbReference>
<proteinExistence type="predicted"/>
<keyword evidence="2 4" id="KW-0808">Transferase</keyword>
<dbReference type="GO" id="GO:0003723">
    <property type="term" value="F:RNA binding"/>
    <property type="evidence" value="ECO:0007669"/>
    <property type="project" value="InterPro"/>
</dbReference>
<dbReference type="AlphaFoldDB" id="A0A5B7WV41"/>
<accession>A0A5B7WV41</accession>
<dbReference type="Pfam" id="PF00588">
    <property type="entry name" value="SpoU_methylase"/>
    <property type="match status" value="1"/>
</dbReference>
<dbReference type="RefSeq" id="WP_246049823.1">
    <property type="nucleotide sequence ID" value="NZ_CP034412.1"/>
</dbReference>
<dbReference type="GO" id="GO:0008173">
    <property type="term" value="F:RNA methyltransferase activity"/>
    <property type="evidence" value="ECO:0007669"/>
    <property type="project" value="InterPro"/>
</dbReference>
<dbReference type="InterPro" id="IPR029028">
    <property type="entry name" value="Alpha/beta_knot_MTases"/>
</dbReference>
<dbReference type="PANTHER" id="PTHR43191">
    <property type="entry name" value="RRNA METHYLTRANSFERASE 3"/>
    <property type="match status" value="1"/>
</dbReference>
<organism evidence="4 5">
    <name type="scientific">Glutamicibacter creatinolyticus</name>
    <dbReference type="NCBI Taxonomy" id="162496"/>
    <lineage>
        <taxon>Bacteria</taxon>
        <taxon>Bacillati</taxon>
        <taxon>Actinomycetota</taxon>
        <taxon>Actinomycetes</taxon>
        <taxon>Micrococcales</taxon>
        <taxon>Micrococcaceae</taxon>
        <taxon>Glutamicibacter</taxon>
    </lineage>
</organism>
<reference evidence="4 5" key="1">
    <citation type="submission" date="2018-12" db="EMBL/GenBank/DDBJ databases">
        <title>Complete Genome Sequence of Glutamicibacter creatinolyticus strain LGCM259,isolated from an abscess of a 12-year-old mare in Italy.</title>
        <authorList>
            <person name="Santos R.G."/>
            <person name="Silva A.L."/>
            <person name="Seyffert N."/>
            <person name="Castro T.L.P."/>
            <person name="Attili A.R."/>
            <person name="Rifici C."/>
            <person name="Mazzullo G."/>
            <person name="Brenig B."/>
            <person name="Venanzi F."/>
            <person name="Azevedo V."/>
        </authorList>
    </citation>
    <scope>NUCLEOTIDE SEQUENCE [LARGE SCALE GENOMIC DNA]</scope>
    <source>
        <strain evidence="4 5">LGCM 259</strain>
    </source>
</reference>
<dbReference type="SUPFAM" id="SSF75217">
    <property type="entry name" value="alpha/beta knot"/>
    <property type="match status" value="1"/>
</dbReference>
<dbReference type="InterPro" id="IPR029064">
    <property type="entry name" value="Ribosomal_eL30-like_sf"/>
</dbReference>